<dbReference type="CDD" id="cd02194">
    <property type="entry name" value="ThiL"/>
    <property type="match status" value="1"/>
</dbReference>
<organism evidence="4 5">
    <name type="scientific">Salipaludibacillus aurantiacus</name>
    <dbReference type="NCBI Taxonomy" id="1601833"/>
    <lineage>
        <taxon>Bacteria</taxon>
        <taxon>Bacillati</taxon>
        <taxon>Bacillota</taxon>
        <taxon>Bacilli</taxon>
        <taxon>Bacillales</taxon>
        <taxon>Bacillaceae</taxon>
    </lineage>
</organism>
<feature type="domain" description="PurM-like N-terminal" evidence="2">
    <location>
        <begin position="26"/>
        <end position="141"/>
    </location>
</feature>
<feature type="binding site" evidence="1">
    <location>
        <position position="149"/>
    </location>
    <ligand>
        <name>ATP</name>
        <dbReference type="ChEBI" id="CHEBI:30616"/>
    </ligand>
</feature>
<accession>A0A1H9U1J3</accession>
<dbReference type="InterPro" id="IPR036676">
    <property type="entry name" value="PurM-like_C_sf"/>
</dbReference>
<feature type="binding site" evidence="1">
    <location>
        <position position="74"/>
    </location>
    <ligand>
        <name>Mg(2+)</name>
        <dbReference type="ChEBI" id="CHEBI:18420"/>
        <label>3</label>
    </ligand>
</feature>
<keyword evidence="1" id="KW-0067">ATP-binding</keyword>
<feature type="binding site" evidence="1">
    <location>
        <position position="218"/>
    </location>
    <ligand>
        <name>Mg(2+)</name>
        <dbReference type="ChEBI" id="CHEBI:18420"/>
        <label>3</label>
    </ligand>
</feature>
<comment type="similarity">
    <text evidence="1">Belongs to the thiamine-monophosphate kinase family.</text>
</comment>
<comment type="function">
    <text evidence="1">Catalyzes the ATP-dependent phosphorylation of thiamine-monophosphate (TMP) to form thiamine-pyrophosphate (TPP), the active form of vitamin B1.</text>
</comment>
<keyword evidence="5" id="KW-1185">Reference proteome</keyword>
<feature type="binding site" evidence="1">
    <location>
        <position position="268"/>
    </location>
    <ligand>
        <name>substrate</name>
    </ligand>
</feature>
<evidence type="ECO:0000313" key="5">
    <source>
        <dbReference type="Proteomes" id="UP000198571"/>
    </source>
</evidence>
<dbReference type="GO" id="GO:0000287">
    <property type="term" value="F:magnesium ion binding"/>
    <property type="evidence" value="ECO:0007669"/>
    <property type="project" value="UniProtKB-UniRule"/>
</dbReference>
<feature type="binding site" evidence="1">
    <location>
        <position position="74"/>
    </location>
    <ligand>
        <name>Mg(2+)</name>
        <dbReference type="ChEBI" id="CHEBI:18420"/>
        <label>2</label>
    </ligand>
</feature>
<feature type="binding site" evidence="1">
    <location>
        <position position="220"/>
    </location>
    <ligand>
        <name>ATP</name>
        <dbReference type="ChEBI" id="CHEBI:30616"/>
    </ligand>
</feature>
<keyword evidence="1" id="KW-0479">Metal-binding</keyword>
<comment type="pathway">
    <text evidence="1">Cofactor biosynthesis; thiamine diphosphate biosynthesis; thiamine diphosphate from thiamine phosphate: step 1/1.</text>
</comment>
<comment type="miscellaneous">
    <text evidence="1">Reaction mechanism of ThiL seems to utilize a direct, inline transfer of the gamma-phosphate of ATP to TMP rather than a phosphorylated enzyme intermediate.</text>
</comment>
<feature type="binding site" evidence="1">
    <location>
        <position position="324"/>
    </location>
    <ligand>
        <name>substrate</name>
    </ligand>
</feature>
<keyword evidence="1 4" id="KW-0418">Kinase</keyword>
<keyword evidence="1" id="KW-0784">Thiamine biosynthesis</keyword>
<dbReference type="GO" id="GO:0009229">
    <property type="term" value="P:thiamine diphosphate biosynthetic process"/>
    <property type="evidence" value="ECO:0007669"/>
    <property type="project" value="UniProtKB-UniRule"/>
</dbReference>
<dbReference type="GO" id="GO:0009030">
    <property type="term" value="F:thiamine-phosphate kinase activity"/>
    <property type="evidence" value="ECO:0007669"/>
    <property type="project" value="UniProtKB-UniRule"/>
</dbReference>
<feature type="binding site" evidence="1">
    <location>
        <position position="45"/>
    </location>
    <ligand>
        <name>Mg(2+)</name>
        <dbReference type="ChEBI" id="CHEBI:18420"/>
        <label>1</label>
    </ligand>
</feature>
<dbReference type="InterPro" id="IPR016188">
    <property type="entry name" value="PurM-like_N"/>
</dbReference>
<gene>
    <name evidence="1" type="primary">thiL</name>
    <name evidence="4" type="ORF">SAMN05518684_106251</name>
</gene>
<dbReference type="STRING" id="1601833.SAMN05518684_106251"/>
<feature type="binding site" evidence="1">
    <location>
        <begin position="122"/>
        <end position="123"/>
    </location>
    <ligand>
        <name>ATP</name>
        <dbReference type="ChEBI" id="CHEBI:30616"/>
    </ligand>
</feature>
<feature type="binding site" evidence="1">
    <location>
        <position position="74"/>
    </location>
    <ligand>
        <name>Mg(2+)</name>
        <dbReference type="ChEBI" id="CHEBI:18420"/>
        <label>4</label>
    </ligand>
</feature>
<feature type="binding site" evidence="1">
    <location>
        <position position="45"/>
    </location>
    <ligand>
        <name>Mg(2+)</name>
        <dbReference type="ChEBI" id="CHEBI:18420"/>
        <label>2</label>
    </ligand>
</feature>
<protein>
    <recommendedName>
        <fullName evidence="1">Thiamine-monophosphate kinase</fullName>
        <shortName evidence="1">TMP kinase</shortName>
        <shortName evidence="1">Thiamine-phosphate kinase</shortName>
        <ecNumber evidence="1">2.7.4.16</ecNumber>
    </recommendedName>
</protein>
<dbReference type="Gene3D" id="3.30.1330.10">
    <property type="entry name" value="PurM-like, N-terminal domain"/>
    <property type="match status" value="1"/>
</dbReference>
<dbReference type="PANTHER" id="PTHR30270:SF0">
    <property type="entry name" value="THIAMINE-MONOPHOSPHATE KINASE"/>
    <property type="match status" value="1"/>
</dbReference>
<dbReference type="PANTHER" id="PTHR30270">
    <property type="entry name" value="THIAMINE-MONOPHOSPHATE KINASE"/>
    <property type="match status" value="1"/>
</dbReference>
<feature type="domain" description="PurM-like C-terminal" evidence="3">
    <location>
        <begin position="153"/>
        <end position="307"/>
    </location>
</feature>
<comment type="caution">
    <text evidence="1">Lacks conserved residue(s) required for the propagation of feature annotation.</text>
</comment>
<dbReference type="InterPro" id="IPR036921">
    <property type="entry name" value="PurM-like_N_sf"/>
</dbReference>
<feature type="binding site" evidence="1">
    <location>
        <position position="52"/>
    </location>
    <ligand>
        <name>substrate</name>
    </ligand>
</feature>
<feature type="binding site" evidence="1">
    <location>
        <position position="105"/>
    </location>
    <ligand>
        <name>ATP</name>
        <dbReference type="ChEBI" id="CHEBI:30616"/>
    </ligand>
</feature>
<dbReference type="Pfam" id="PF00586">
    <property type="entry name" value="AIRS"/>
    <property type="match status" value="1"/>
</dbReference>
<feature type="binding site" evidence="1">
    <location>
        <position position="28"/>
    </location>
    <ligand>
        <name>Mg(2+)</name>
        <dbReference type="ChEBI" id="CHEBI:18420"/>
        <label>4</label>
    </ligand>
</feature>
<dbReference type="SUPFAM" id="SSF56042">
    <property type="entry name" value="PurM C-terminal domain-like"/>
    <property type="match status" value="1"/>
</dbReference>
<evidence type="ECO:0000259" key="3">
    <source>
        <dbReference type="Pfam" id="PF02769"/>
    </source>
</evidence>
<dbReference type="EMBL" id="FOGT01000006">
    <property type="protein sequence ID" value="SES03480.1"/>
    <property type="molecule type" value="Genomic_DNA"/>
</dbReference>
<dbReference type="HAMAP" id="MF_02128">
    <property type="entry name" value="TMP_kinase"/>
    <property type="match status" value="1"/>
</dbReference>
<dbReference type="OrthoDB" id="9802811at2"/>
<keyword evidence="1" id="KW-0460">Magnesium</keyword>
<keyword evidence="1" id="KW-0547">Nucleotide-binding</keyword>
<comment type="catalytic activity">
    <reaction evidence="1">
        <text>thiamine phosphate + ATP = thiamine diphosphate + ADP</text>
        <dbReference type="Rhea" id="RHEA:15913"/>
        <dbReference type="ChEBI" id="CHEBI:30616"/>
        <dbReference type="ChEBI" id="CHEBI:37575"/>
        <dbReference type="ChEBI" id="CHEBI:58937"/>
        <dbReference type="ChEBI" id="CHEBI:456216"/>
        <dbReference type="EC" id="2.7.4.16"/>
    </reaction>
</comment>
<evidence type="ECO:0000313" key="4">
    <source>
        <dbReference type="EMBL" id="SES03480.1"/>
    </source>
</evidence>
<reference evidence="5" key="1">
    <citation type="submission" date="2016-10" db="EMBL/GenBank/DDBJ databases">
        <authorList>
            <person name="Varghese N."/>
            <person name="Submissions S."/>
        </authorList>
    </citation>
    <scope>NUCLEOTIDE SEQUENCE [LARGE SCALE GENOMIC DNA]</scope>
    <source>
        <strain evidence="5">S9</strain>
    </source>
</reference>
<dbReference type="RefSeq" id="WP_093051055.1">
    <property type="nucleotide sequence ID" value="NZ_FOGT01000006.1"/>
</dbReference>
<dbReference type="PIRSF" id="PIRSF005303">
    <property type="entry name" value="Thiam_monoph_kin"/>
    <property type="match status" value="1"/>
</dbReference>
<dbReference type="SUPFAM" id="SSF55326">
    <property type="entry name" value="PurM N-terminal domain-like"/>
    <property type="match status" value="1"/>
</dbReference>
<proteinExistence type="inferred from homology"/>
<evidence type="ECO:0000259" key="2">
    <source>
        <dbReference type="Pfam" id="PF00586"/>
    </source>
</evidence>
<dbReference type="Pfam" id="PF02769">
    <property type="entry name" value="AIRS_C"/>
    <property type="match status" value="1"/>
</dbReference>
<feature type="binding site" evidence="1">
    <location>
        <position position="43"/>
    </location>
    <ligand>
        <name>Mg(2+)</name>
        <dbReference type="ChEBI" id="CHEBI:18420"/>
        <label>4</label>
    </ligand>
</feature>
<dbReference type="GO" id="GO:0005524">
    <property type="term" value="F:ATP binding"/>
    <property type="evidence" value="ECO:0007669"/>
    <property type="project" value="UniProtKB-UniRule"/>
</dbReference>
<dbReference type="Gene3D" id="3.90.650.10">
    <property type="entry name" value="PurM-like C-terminal domain"/>
    <property type="match status" value="1"/>
</dbReference>
<name>A0A1H9U1J3_9BACI</name>
<evidence type="ECO:0000256" key="1">
    <source>
        <dbReference type="HAMAP-Rule" id="MF_02128"/>
    </source>
</evidence>
<dbReference type="GO" id="GO:0009228">
    <property type="term" value="P:thiamine biosynthetic process"/>
    <property type="evidence" value="ECO:0007669"/>
    <property type="project" value="UniProtKB-KW"/>
</dbReference>
<dbReference type="AlphaFoldDB" id="A0A1H9U1J3"/>
<feature type="binding site" evidence="1">
    <location>
        <position position="28"/>
    </location>
    <ligand>
        <name>Mg(2+)</name>
        <dbReference type="ChEBI" id="CHEBI:18420"/>
        <label>3</label>
    </ligand>
</feature>
<sequence length="327" mass="35982">MNNEFEWIKSVSQPSYRHSSVKVGVGDDAAIYEPQKGYEQVVTVDTMVEGVHFKKETVPAKATGYKALAVNLSDIAAMGGRPLYYLVSIAVPKRGWTQEELREIYEGMHELSEKWHVDLIGGDTVSTDDALVITVTVIGEIKSGRRLLRSNAKAGDVLFITGAAGSSAYGLEKLLEQGLKAADDPSLKPFLKAHQEPEPQLQAGMLLAEAGCRLSLNDVSDGLAHEAKEIAEASGIDVIIDWNRLPIHESFKEYSLEKQESWVLYGGEDFQLTGTVSPEDWESLSRLFSSKGLPLFRIGSVEPGSGKVYIEREGKKILADKQGYHHF</sequence>
<dbReference type="InterPro" id="IPR006283">
    <property type="entry name" value="ThiL-like"/>
</dbReference>
<dbReference type="UniPathway" id="UPA00060">
    <property type="reaction ID" value="UER00142"/>
</dbReference>
<dbReference type="Proteomes" id="UP000198571">
    <property type="component" value="Unassembled WGS sequence"/>
</dbReference>
<feature type="binding site" evidence="1">
    <location>
        <position position="123"/>
    </location>
    <ligand>
        <name>Mg(2+)</name>
        <dbReference type="ChEBI" id="CHEBI:18420"/>
        <label>1</label>
    </ligand>
</feature>
<dbReference type="NCBIfam" id="TIGR01379">
    <property type="entry name" value="thiL"/>
    <property type="match status" value="1"/>
</dbReference>
<dbReference type="InterPro" id="IPR010918">
    <property type="entry name" value="PurM-like_C_dom"/>
</dbReference>
<feature type="binding site" evidence="1">
    <location>
        <position position="221"/>
    </location>
    <ligand>
        <name>Mg(2+)</name>
        <dbReference type="ChEBI" id="CHEBI:18420"/>
        <label>5</label>
    </ligand>
</feature>
<dbReference type="EC" id="2.7.4.16" evidence="1"/>
<keyword evidence="1" id="KW-0808">Transferase</keyword>